<dbReference type="EMBL" id="CP127247">
    <property type="protein sequence ID" value="WIY24071.1"/>
    <property type="molecule type" value="Genomic_DNA"/>
</dbReference>
<keyword evidence="3 6" id="KW-1133">Transmembrane helix</keyword>
<proteinExistence type="predicted"/>
<name>A0A9Y2KVS3_9RHOB</name>
<gene>
    <name evidence="7" type="ORF">QPJ95_15775</name>
</gene>
<dbReference type="Pfam" id="PF05128">
    <property type="entry name" value="DUF697"/>
    <property type="match status" value="1"/>
</dbReference>
<feature type="transmembrane region" description="Helical" evidence="6">
    <location>
        <begin position="67"/>
        <end position="90"/>
    </location>
</feature>
<keyword evidence="2 6" id="KW-0812">Transmembrane</keyword>
<evidence type="ECO:0000256" key="2">
    <source>
        <dbReference type="ARBA" id="ARBA00022692"/>
    </source>
</evidence>
<feature type="transmembrane region" description="Helical" evidence="6">
    <location>
        <begin position="110"/>
        <end position="134"/>
    </location>
</feature>
<evidence type="ECO:0000256" key="6">
    <source>
        <dbReference type="SAM" id="Phobius"/>
    </source>
</evidence>
<evidence type="ECO:0000256" key="3">
    <source>
        <dbReference type="ARBA" id="ARBA00022989"/>
    </source>
</evidence>
<dbReference type="KEGG" id="ppso:QPJ95_15775"/>
<protein>
    <submittedName>
        <fullName evidence="7">DUF697 domain-containing protein</fullName>
    </submittedName>
</protein>
<sequence length="216" mass="22551">MTEEIASETPVKSTARKISAKIKPKAIEPESPEQDVAVDKSNVVPSVEEKGTELPSEIEIENLIKTYVVAAMGVALVPVPMFDAAAIIAVQLKMVHGFAKLYDVAFNEKLARRIIISLIGGAAPVAIALGAASLAKSVPLAGTLAGTAGMVVLAGAITYAIGKVFARHFDSGGDLIGFSVADMRAFFLREFKLGKSVAKDLKADSATAETAKPELA</sequence>
<keyword evidence="4 6" id="KW-0472">Membrane</keyword>
<evidence type="ECO:0000313" key="8">
    <source>
        <dbReference type="Proteomes" id="UP001238334"/>
    </source>
</evidence>
<keyword evidence="8" id="KW-1185">Reference proteome</keyword>
<dbReference type="InterPro" id="IPR021147">
    <property type="entry name" value="DUF697"/>
</dbReference>
<dbReference type="AlphaFoldDB" id="A0A9Y2KVS3"/>
<evidence type="ECO:0000313" key="7">
    <source>
        <dbReference type="EMBL" id="WIY24071.1"/>
    </source>
</evidence>
<feature type="region of interest" description="Disordered" evidence="5">
    <location>
        <begin position="1"/>
        <end position="39"/>
    </location>
</feature>
<evidence type="ECO:0000256" key="4">
    <source>
        <dbReference type="ARBA" id="ARBA00023136"/>
    </source>
</evidence>
<comment type="subcellular location">
    <subcellularLocation>
        <location evidence="1">Membrane</location>
        <topology evidence="1">Multi-pass membrane protein</topology>
    </subcellularLocation>
</comment>
<evidence type="ECO:0000256" key="5">
    <source>
        <dbReference type="SAM" id="MobiDB-lite"/>
    </source>
</evidence>
<dbReference type="Proteomes" id="UP001238334">
    <property type="component" value="Chromosome"/>
</dbReference>
<reference evidence="7 8" key="1">
    <citation type="submission" date="2023-06" db="EMBL/GenBank/DDBJ databases">
        <title>Parasedimentitalea psychrophila sp. nov., a psychrophilic bacterium isolated from deep-sea sediment.</title>
        <authorList>
            <person name="Li A."/>
        </authorList>
    </citation>
    <scope>NUCLEOTIDE SEQUENCE [LARGE SCALE GENOMIC DNA]</scope>
    <source>
        <strain evidence="7 8">QS115</strain>
    </source>
</reference>
<dbReference type="GO" id="GO:0016020">
    <property type="term" value="C:membrane"/>
    <property type="evidence" value="ECO:0007669"/>
    <property type="project" value="UniProtKB-SubCell"/>
</dbReference>
<feature type="compositionally biased region" description="Basic residues" evidence="5">
    <location>
        <begin position="14"/>
        <end position="24"/>
    </location>
</feature>
<evidence type="ECO:0000256" key="1">
    <source>
        <dbReference type="ARBA" id="ARBA00004141"/>
    </source>
</evidence>
<organism evidence="7 8">
    <name type="scientific">Parasedimentitalea psychrophila</name>
    <dbReference type="NCBI Taxonomy" id="2997337"/>
    <lineage>
        <taxon>Bacteria</taxon>
        <taxon>Pseudomonadati</taxon>
        <taxon>Pseudomonadota</taxon>
        <taxon>Alphaproteobacteria</taxon>
        <taxon>Rhodobacterales</taxon>
        <taxon>Paracoccaceae</taxon>
        <taxon>Parasedimentitalea</taxon>
    </lineage>
</organism>
<feature type="transmembrane region" description="Helical" evidence="6">
    <location>
        <begin position="140"/>
        <end position="161"/>
    </location>
</feature>
<accession>A0A9Y2KVS3</accession>
<dbReference type="RefSeq" id="WP_270917075.1">
    <property type="nucleotide sequence ID" value="NZ_CP127247.1"/>
</dbReference>